<keyword evidence="2" id="KW-1185">Reference proteome</keyword>
<name>A0A9P3CP16_9PEZI</name>
<evidence type="ECO:0000313" key="2">
    <source>
        <dbReference type="Proteomes" id="UP000825890"/>
    </source>
</evidence>
<dbReference type="AlphaFoldDB" id="A0A9P3CP16"/>
<dbReference type="Proteomes" id="UP000825890">
    <property type="component" value="Unassembled WGS sequence"/>
</dbReference>
<evidence type="ECO:0000313" key="1">
    <source>
        <dbReference type="EMBL" id="GIZ46692.1"/>
    </source>
</evidence>
<dbReference type="GeneID" id="68295384"/>
<dbReference type="OrthoDB" id="3638058at2759"/>
<accession>A0A9P3CP16</accession>
<gene>
    <name evidence="1" type="ORF">CKM354_000980900</name>
</gene>
<dbReference type="EMBL" id="BOLY01000006">
    <property type="protein sequence ID" value="GIZ46692.1"/>
    <property type="molecule type" value="Genomic_DNA"/>
</dbReference>
<sequence>MLSAEQEEDEAAFFESGWLDDEERIDVYGVFVLEDMPVADIENVFRSQEDYGNERLWLADDYNNLPDFYFHLPSHPHTKLPLDPNWQSPFRGKTVADVAEFLRSVPKPRKPLCKTYFAVLDKTLYREQGHILVCKVLEDGQVQSIPCVASFVGVFFGGHERYMWANELSSWEEYGSVAMSDV</sequence>
<protein>
    <submittedName>
        <fullName evidence="1">Uncharacterized protein</fullName>
    </submittedName>
</protein>
<proteinExistence type="predicted"/>
<organism evidence="1 2">
    <name type="scientific">Cercospora kikuchii</name>
    <dbReference type="NCBI Taxonomy" id="84275"/>
    <lineage>
        <taxon>Eukaryota</taxon>
        <taxon>Fungi</taxon>
        <taxon>Dikarya</taxon>
        <taxon>Ascomycota</taxon>
        <taxon>Pezizomycotina</taxon>
        <taxon>Dothideomycetes</taxon>
        <taxon>Dothideomycetidae</taxon>
        <taxon>Mycosphaerellales</taxon>
        <taxon>Mycosphaerellaceae</taxon>
        <taxon>Cercospora</taxon>
    </lineage>
</organism>
<comment type="caution">
    <text evidence="1">The sequence shown here is derived from an EMBL/GenBank/DDBJ whole genome shotgun (WGS) entry which is preliminary data.</text>
</comment>
<reference evidence="1 2" key="1">
    <citation type="submission" date="2021-01" db="EMBL/GenBank/DDBJ databases">
        <title>Cercospora kikuchii MAFF 305040 whole genome shotgun sequence.</title>
        <authorList>
            <person name="Kashiwa T."/>
            <person name="Suzuki T."/>
        </authorList>
    </citation>
    <scope>NUCLEOTIDE SEQUENCE [LARGE SCALE GENOMIC DNA]</scope>
    <source>
        <strain evidence="1 2">MAFF 305040</strain>
    </source>
</reference>
<dbReference type="RefSeq" id="XP_044661179.1">
    <property type="nucleotide sequence ID" value="XM_044805244.1"/>
</dbReference>